<reference evidence="2 3" key="1">
    <citation type="submission" date="2023-06" db="EMBL/GenBank/DDBJ databases">
        <title>Pelomonas sp. PFR6 16S ribosomal RNA gene Genome sequencing and assembly.</title>
        <authorList>
            <person name="Woo H."/>
        </authorList>
    </citation>
    <scope>NUCLEOTIDE SEQUENCE [LARGE SCALE GENOMIC DNA]</scope>
    <source>
        <strain evidence="2 3">PFR6</strain>
    </source>
</reference>
<dbReference type="PANTHER" id="PTHR11614">
    <property type="entry name" value="PHOSPHOLIPASE-RELATED"/>
    <property type="match status" value="1"/>
</dbReference>
<dbReference type="SUPFAM" id="SSF53474">
    <property type="entry name" value="alpha/beta-Hydrolases"/>
    <property type="match status" value="1"/>
</dbReference>
<proteinExistence type="predicted"/>
<sequence length="288" mass="31034">MRTLKTDDGLPLHWRQWSKPGLERARGTVLIVHGLGEHIGRYEALAARLNRWGWHVVGHDQRGHGASGGPRGDIADPDCLLRDLALVIDEVRADAGLGGGPLLLLGHSMGGLLAARFVAGGLAAHSGGPLPAWFRPVDGLVLSSPALDPGMSGWQRLQLALGVALAPHLAVGNGLKPAWIARDPAVVAAYQRDPLVHDRITPSLARLIVDAGRQLRQQDAPHWLMPTLLLWAGRDRCVAPAGSAEFAAAAPSALVRAHCFDALFHEIFNEPEREQVFARLQAWLGDRF</sequence>
<evidence type="ECO:0000313" key="3">
    <source>
        <dbReference type="Proteomes" id="UP001228044"/>
    </source>
</evidence>
<dbReference type="Gene3D" id="3.40.50.1820">
    <property type="entry name" value="alpha/beta hydrolase"/>
    <property type="match status" value="1"/>
</dbReference>
<comment type="caution">
    <text evidence="2">The sequence shown here is derived from an EMBL/GenBank/DDBJ whole genome shotgun (WGS) entry which is preliminary data.</text>
</comment>
<gene>
    <name evidence="2" type="ORF">QWJ38_00930</name>
</gene>
<evidence type="ECO:0000313" key="2">
    <source>
        <dbReference type="EMBL" id="MDN3918828.1"/>
    </source>
</evidence>
<feature type="domain" description="Serine aminopeptidase S33" evidence="1">
    <location>
        <begin position="24"/>
        <end position="272"/>
    </location>
</feature>
<dbReference type="PRINTS" id="PR00111">
    <property type="entry name" value="ABHYDROLASE"/>
</dbReference>
<dbReference type="InterPro" id="IPR029058">
    <property type="entry name" value="AB_hydrolase_fold"/>
</dbReference>
<dbReference type="RefSeq" id="WP_290357156.1">
    <property type="nucleotide sequence ID" value="NZ_JAUHHC010000001.1"/>
</dbReference>
<name>A0ABT8DLP7_9BURK</name>
<dbReference type="InterPro" id="IPR022742">
    <property type="entry name" value="Hydrolase_4"/>
</dbReference>
<dbReference type="InterPro" id="IPR000073">
    <property type="entry name" value="AB_hydrolase_1"/>
</dbReference>
<accession>A0ABT8DLP7</accession>
<dbReference type="InterPro" id="IPR051044">
    <property type="entry name" value="MAG_DAG_Lipase"/>
</dbReference>
<organism evidence="2 3">
    <name type="scientific">Roseateles violae</name>
    <dbReference type="NCBI Taxonomy" id="3058042"/>
    <lineage>
        <taxon>Bacteria</taxon>
        <taxon>Pseudomonadati</taxon>
        <taxon>Pseudomonadota</taxon>
        <taxon>Betaproteobacteria</taxon>
        <taxon>Burkholderiales</taxon>
        <taxon>Sphaerotilaceae</taxon>
        <taxon>Roseateles</taxon>
    </lineage>
</organism>
<dbReference type="EMBL" id="JAUHHC010000001">
    <property type="protein sequence ID" value="MDN3918828.1"/>
    <property type="molecule type" value="Genomic_DNA"/>
</dbReference>
<keyword evidence="3" id="KW-1185">Reference proteome</keyword>
<evidence type="ECO:0000259" key="1">
    <source>
        <dbReference type="Pfam" id="PF12146"/>
    </source>
</evidence>
<protein>
    <submittedName>
        <fullName evidence="2">Lysophospholipase</fullName>
    </submittedName>
</protein>
<dbReference type="Pfam" id="PF12146">
    <property type="entry name" value="Hydrolase_4"/>
    <property type="match status" value="1"/>
</dbReference>
<dbReference type="Proteomes" id="UP001228044">
    <property type="component" value="Unassembled WGS sequence"/>
</dbReference>